<evidence type="ECO:0000256" key="4">
    <source>
        <dbReference type="ARBA" id="ARBA00022827"/>
    </source>
</evidence>
<evidence type="ECO:0000256" key="3">
    <source>
        <dbReference type="ARBA" id="ARBA00022630"/>
    </source>
</evidence>
<dbReference type="Pfam" id="PF00732">
    <property type="entry name" value="GMC_oxred_N"/>
    <property type="match status" value="1"/>
</dbReference>
<evidence type="ECO:0000256" key="1">
    <source>
        <dbReference type="ARBA" id="ARBA00001974"/>
    </source>
</evidence>
<dbReference type="Pfam" id="PF05199">
    <property type="entry name" value="GMC_oxred_C"/>
    <property type="match status" value="1"/>
</dbReference>
<evidence type="ECO:0000256" key="6">
    <source>
        <dbReference type="PIRSR" id="PIRSR000137-2"/>
    </source>
</evidence>
<keyword evidence="4 6" id="KW-0274">FAD</keyword>
<dbReference type="SUPFAM" id="SSF54373">
    <property type="entry name" value="FAD-linked reductases, C-terminal domain"/>
    <property type="match status" value="1"/>
</dbReference>
<comment type="similarity">
    <text evidence="2">Belongs to the GMC oxidoreductase family.</text>
</comment>
<dbReference type="Gene3D" id="3.30.560.10">
    <property type="entry name" value="Glucose Oxidase, domain 3"/>
    <property type="match status" value="1"/>
</dbReference>
<comment type="cofactor">
    <cofactor evidence="1 6">
        <name>FAD</name>
        <dbReference type="ChEBI" id="CHEBI:57692"/>
    </cofactor>
</comment>
<dbReference type="Proteomes" id="UP000189935">
    <property type="component" value="Chromosome I"/>
</dbReference>
<gene>
    <name evidence="8" type="ORF">SAMN05444159_5855</name>
</gene>
<dbReference type="SUPFAM" id="SSF51905">
    <property type="entry name" value="FAD/NAD(P)-binding domain"/>
    <property type="match status" value="1"/>
</dbReference>
<proteinExistence type="inferred from homology"/>
<feature type="binding site" evidence="6">
    <location>
        <position position="84"/>
    </location>
    <ligand>
        <name>FAD</name>
        <dbReference type="ChEBI" id="CHEBI:57692"/>
    </ligand>
</feature>
<feature type="active site" description="Proton donor" evidence="5">
    <location>
        <position position="472"/>
    </location>
</feature>
<evidence type="ECO:0000259" key="7">
    <source>
        <dbReference type="PROSITE" id="PS00624"/>
    </source>
</evidence>
<dbReference type="PROSITE" id="PS00624">
    <property type="entry name" value="GMC_OXRED_2"/>
    <property type="match status" value="1"/>
</dbReference>
<sequence length="536" mass="58702">MCNTYDYVIVGGGSAGCVLANRLSEDPQVSVLLLEAGGRDSDPLISIPLGMGKMHAYRLHDWGYHAEPESNLDNRRIEAMRGKVLGGCSSINVMAYTRGHPGDYDRWARNGATGWSYKDVLPYFKRGESWEGGEDEWRGDAGPLGTQPAKTRDPIFMAWIEAGKAAGYPYTSDYNAAQQVGFGRGQYTIRDGRRSSASRAYLRPVLDRPNLAVAVGAHALKVVFNGTRASAVEYAKSGAILRAGAAREIILSAGAFNTPQLLMLSGLGPADHLREMGITPVADLPGVGENLQDHLGAWILWRRRSPGSFHREMRLDRMAVSMVRAYLFGTGPGTVVPGGLHAFVKTQRDLGVPDIEFMFHTVSPQARLWLPILRPAYPDAYGIRPTLLHPVSRGRVRLRSADPREPMRINFRFLTEPEDLPPLREGIRRARVVGGKRAMDPFRETEISPGTNCDTDDQIDAFIRRKALTAHHPAGTCRMGSDEAAPLDPELRVRGVEALRVVDASAMPDLVSAHINACVLMMAEKAADLIGDTATR</sequence>
<dbReference type="PANTHER" id="PTHR11552">
    <property type="entry name" value="GLUCOSE-METHANOL-CHOLINE GMC OXIDOREDUCTASE"/>
    <property type="match status" value="1"/>
</dbReference>
<dbReference type="Gene3D" id="3.50.50.60">
    <property type="entry name" value="FAD/NAD(P)-binding domain"/>
    <property type="match status" value="1"/>
</dbReference>
<evidence type="ECO:0000313" key="9">
    <source>
        <dbReference type="Proteomes" id="UP000189935"/>
    </source>
</evidence>
<dbReference type="GO" id="GO:0016614">
    <property type="term" value="F:oxidoreductase activity, acting on CH-OH group of donors"/>
    <property type="evidence" value="ECO:0007669"/>
    <property type="project" value="InterPro"/>
</dbReference>
<dbReference type="InterPro" id="IPR012132">
    <property type="entry name" value="GMC_OxRdtase"/>
</dbReference>
<reference evidence="8 9" key="1">
    <citation type="submission" date="2016-11" db="EMBL/GenBank/DDBJ databases">
        <authorList>
            <person name="Jaros S."/>
            <person name="Januszkiewicz K."/>
            <person name="Wedrychowicz H."/>
        </authorList>
    </citation>
    <scope>NUCLEOTIDE SEQUENCE [LARGE SCALE GENOMIC DNA]</scope>
    <source>
        <strain evidence="8 9">GAS499</strain>
    </source>
</reference>
<keyword evidence="3" id="KW-0285">Flavoprotein</keyword>
<evidence type="ECO:0000313" key="8">
    <source>
        <dbReference type="EMBL" id="SHL41934.1"/>
    </source>
</evidence>
<evidence type="ECO:0000256" key="5">
    <source>
        <dbReference type="PIRSR" id="PIRSR000137-1"/>
    </source>
</evidence>
<dbReference type="PIRSF" id="PIRSF000137">
    <property type="entry name" value="Alcohol_oxidase"/>
    <property type="match status" value="1"/>
</dbReference>
<dbReference type="EMBL" id="LT670844">
    <property type="protein sequence ID" value="SHL41934.1"/>
    <property type="molecule type" value="Genomic_DNA"/>
</dbReference>
<protein>
    <submittedName>
        <fullName evidence="8">4-pyridoxate dehydrogenase</fullName>
    </submittedName>
</protein>
<dbReference type="InterPro" id="IPR007867">
    <property type="entry name" value="GMC_OxRtase_C"/>
</dbReference>
<dbReference type="AlphaFoldDB" id="A0A1M7AGZ0"/>
<dbReference type="GO" id="GO:0050660">
    <property type="term" value="F:flavin adenine dinucleotide binding"/>
    <property type="evidence" value="ECO:0007669"/>
    <property type="project" value="InterPro"/>
</dbReference>
<dbReference type="PANTHER" id="PTHR11552:SF147">
    <property type="entry name" value="CHOLINE DEHYDROGENASE, MITOCHONDRIAL"/>
    <property type="match status" value="1"/>
</dbReference>
<feature type="active site" description="Proton acceptor" evidence="5">
    <location>
        <position position="514"/>
    </location>
</feature>
<accession>A0A1M7AGZ0</accession>
<organism evidence="8 9">
    <name type="scientific">Bradyrhizobium lablabi</name>
    <dbReference type="NCBI Taxonomy" id="722472"/>
    <lineage>
        <taxon>Bacteria</taxon>
        <taxon>Pseudomonadati</taxon>
        <taxon>Pseudomonadota</taxon>
        <taxon>Alphaproteobacteria</taxon>
        <taxon>Hyphomicrobiales</taxon>
        <taxon>Nitrobacteraceae</taxon>
        <taxon>Bradyrhizobium</taxon>
    </lineage>
</organism>
<name>A0A1M7AGZ0_9BRAD</name>
<dbReference type="RefSeq" id="WP_172842128.1">
    <property type="nucleotide sequence ID" value="NZ_LT670844.1"/>
</dbReference>
<dbReference type="InterPro" id="IPR000172">
    <property type="entry name" value="GMC_OxRdtase_N"/>
</dbReference>
<dbReference type="InterPro" id="IPR036188">
    <property type="entry name" value="FAD/NAD-bd_sf"/>
</dbReference>
<feature type="domain" description="Glucose-methanol-choline oxidoreductase N-terminal" evidence="7">
    <location>
        <begin position="254"/>
        <end position="268"/>
    </location>
</feature>
<evidence type="ECO:0000256" key="2">
    <source>
        <dbReference type="ARBA" id="ARBA00010790"/>
    </source>
</evidence>